<evidence type="ECO:0000256" key="11">
    <source>
        <dbReference type="ARBA" id="ARBA00023286"/>
    </source>
</evidence>
<keyword evidence="20" id="KW-1185">Reference proteome</keyword>
<dbReference type="InterPro" id="IPR001611">
    <property type="entry name" value="Leu-rich_rpt"/>
</dbReference>
<dbReference type="Pfam" id="PF00027">
    <property type="entry name" value="cNMP_binding"/>
    <property type="match status" value="1"/>
</dbReference>
<evidence type="ECO:0000256" key="12">
    <source>
        <dbReference type="ARBA" id="ARBA00023303"/>
    </source>
</evidence>
<evidence type="ECO:0000256" key="2">
    <source>
        <dbReference type="ARBA" id="ARBA00022448"/>
    </source>
</evidence>
<evidence type="ECO:0000256" key="8">
    <source>
        <dbReference type="ARBA" id="ARBA00022992"/>
    </source>
</evidence>
<feature type="region of interest" description="Disordered" evidence="16">
    <location>
        <begin position="1190"/>
        <end position="1211"/>
    </location>
</feature>
<dbReference type="GO" id="GO:0005223">
    <property type="term" value="F:intracellularly cGMP-activated cation channel activity"/>
    <property type="evidence" value="ECO:0007669"/>
    <property type="project" value="TreeGrafter"/>
</dbReference>
<dbReference type="GO" id="GO:0001750">
    <property type="term" value="C:photoreceptor outer segment"/>
    <property type="evidence" value="ECO:0007669"/>
    <property type="project" value="TreeGrafter"/>
</dbReference>
<proteinExistence type="predicted"/>
<dbReference type="Gene3D" id="3.80.10.10">
    <property type="entry name" value="Ribonuclease Inhibitor"/>
    <property type="match status" value="4"/>
</dbReference>
<feature type="compositionally biased region" description="Low complexity" evidence="16">
    <location>
        <begin position="487"/>
        <end position="497"/>
    </location>
</feature>
<keyword evidence="11" id="KW-1071">Ligand-gated ion channel</keyword>
<evidence type="ECO:0000256" key="13">
    <source>
        <dbReference type="ARBA" id="ARBA00023305"/>
    </source>
</evidence>
<dbReference type="SUPFAM" id="SSF52047">
    <property type="entry name" value="RNI-like"/>
    <property type="match status" value="2"/>
</dbReference>
<dbReference type="InterPro" id="IPR050866">
    <property type="entry name" value="CNG_cation_channel"/>
</dbReference>
<reference evidence="19 20" key="1">
    <citation type="submission" date="2021-06" db="EMBL/GenBank/DDBJ databases">
        <title>Chromosome-level genome assembly of the red-tail catfish (Hemibagrus wyckioides).</title>
        <authorList>
            <person name="Shao F."/>
        </authorList>
    </citation>
    <scope>NUCLEOTIDE SEQUENCE [LARGE SCALE GENOMIC DNA]</scope>
    <source>
        <strain evidence="19">EC202008001</strain>
        <tissue evidence="19">Blood</tissue>
    </source>
</reference>
<dbReference type="GO" id="GO:0001895">
    <property type="term" value="P:retina homeostasis"/>
    <property type="evidence" value="ECO:0007669"/>
    <property type="project" value="TreeGrafter"/>
</dbReference>
<comment type="caution">
    <text evidence="19">The sequence shown here is derived from an EMBL/GenBank/DDBJ whole genome shotgun (WGS) entry which is preliminary data.</text>
</comment>
<keyword evidence="2" id="KW-0813">Transport</keyword>
<feature type="domain" description="Cyclic nucleotide-binding" evidence="18">
    <location>
        <begin position="978"/>
        <end position="1082"/>
    </location>
</feature>
<keyword evidence="9" id="KW-0406">Ion transport</keyword>
<evidence type="ECO:0000313" key="19">
    <source>
        <dbReference type="EMBL" id="KAG7329549.1"/>
    </source>
</evidence>
<feature type="region of interest" description="Disordered" evidence="16">
    <location>
        <begin position="614"/>
        <end position="659"/>
    </location>
</feature>
<evidence type="ECO:0000256" key="1">
    <source>
        <dbReference type="ARBA" id="ARBA00004141"/>
    </source>
</evidence>
<feature type="transmembrane region" description="Helical" evidence="17">
    <location>
        <begin position="734"/>
        <end position="754"/>
    </location>
</feature>
<organism evidence="19 20">
    <name type="scientific">Hemibagrus wyckioides</name>
    <dbReference type="NCBI Taxonomy" id="337641"/>
    <lineage>
        <taxon>Eukaryota</taxon>
        <taxon>Metazoa</taxon>
        <taxon>Chordata</taxon>
        <taxon>Craniata</taxon>
        <taxon>Vertebrata</taxon>
        <taxon>Euteleostomi</taxon>
        <taxon>Actinopterygii</taxon>
        <taxon>Neopterygii</taxon>
        <taxon>Teleostei</taxon>
        <taxon>Ostariophysi</taxon>
        <taxon>Siluriformes</taxon>
        <taxon>Bagridae</taxon>
        <taxon>Hemibagrus</taxon>
    </lineage>
</organism>
<dbReference type="PROSITE" id="PS00889">
    <property type="entry name" value="CNMP_BINDING_2"/>
    <property type="match status" value="1"/>
</dbReference>
<name>A0A9D3NWL3_9TELE</name>
<evidence type="ECO:0000256" key="16">
    <source>
        <dbReference type="SAM" id="MobiDB-lite"/>
    </source>
</evidence>
<dbReference type="Pfam" id="PF25372">
    <property type="entry name" value="DUF7885"/>
    <property type="match status" value="1"/>
</dbReference>
<dbReference type="CDD" id="cd00038">
    <property type="entry name" value="CAP_ED"/>
    <property type="match status" value="1"/>
</dbReference>
<feature type="compositionally biased region" description="Polar residues" evidence="16">
    <location>
        <begin position="586"/>
        <end position="595"/>
    </location>
</feature>
<dbReference type="InterPro" id="IPR018490">
    <property type="entry name" value="cNMP-bd_dom_sf"/>
</dbReference>
<dbReference type="EMBL" id="JAHKSW010000008">
    <property type="protein sequence ID" value="KAG7329549.1"/>
    <property type="molecule type" value="Genomic_DNA"/>
</dbReference>
<dbReference type="Gene3D" id="2.60.120.10">
    <property type="entry name" value="Jelly Rolls"/>
    <property type="match status" value="1"/>
</dbReference>
<dbReference type="InterPro" id="IPR006553">
    <property type="entry name" value="Leu-rich_rpt_Cys-con_subtyp"/>
</dbReference>
<dbReference type="GO" id="GO:0005886">
    <property type="term" value="C:plasma membrane"/>
    <property type="evidence" value="ECO:0007669"/>
    <property type="project" value="TreeGrafter"/>
</dbReference>
<gene>
    <name evidence="19" type="ORF">KOW79_007723</name>
</gene>
<feature type="region of interest" description="Disordered" evidence="16">
    <location>
        <begin position="1"/>
        <end position="44"/>
    </location>
</feature>
<evidence type="ECO:0000259" key="18">
    <source>
        <dbReference type="PROSITE" id="PS50042"/>
    </source>
</evidence>
<dbReference type="FunFam" id="1.10.287.70:FF:000072">
    <property type="entry name" value="Cyclic nucleotide gated channel beta 3"/>
    <property type="match status" value="1"/>
</dbReference>
<dbReference type="InterPro" id="IPR014710">
    <property type="entry name" value="RmlC-like_jellyroll"/>
</dbReference>
<dbReference type="SUPFAM" id="SSF81324">
    <property type="entry name" value="Voltage-gated potassium channels"/>
    <property type="match status" value="1"/>
</dbReference>
<dbReference type="Pfam" id="PF13516">
    <property type="entry name" value="LRR_6"/>
    <property type="match status" value="1"/>
</dbReference>
<evidence type="ECO:0000313" key="20">
    <source>
        <dbReference type="Proteomes" id="UP000824219"/>
    </source>
</evidence>
<feature type="compositionally biased region" description="Low complexity" evidence="16">
    <location>
        <begin position="224"/>
        <end position="235"/>
    </location>
</feature>
<dbReference type="FunFam" id="3.80.10.10:FF:001330">
    <property type="entry name" value="Leucine-rich repeat-containing 29"/>
    <property type="match status" value="1"/>
</dbReference>
<feature type="compositionally biased region" description="Polar residues" evidence="16">
    <location>
        <begin position="467"/>
        <end position="479"/>
    </location>
</feature>
<keyword evidence="10 17" id="KW-0472">Membrane</keyword>
<dbReference type="FunFam" id="2.60.120.10:FF:000020">
    <property type="entry name" value="Cyclic nucleotide-gated channel beta 3"/>
    <property type="match status" value="1"/>
</dbReference>
<keyword evidence="4" id="KW-0716">Sensory transduction</keyword>
<dbReference type="SUPFAM" id="SSF51206">
    <property type="entry name" value="cAMP-binding domain-like"/>
    <property type="match status" value="1"/>
</dbReference>
<dbReference type="Gene3D" id="1.10.287.630">
    <property type="entry name" value="Helix hairpin bin"/>
    <property type="match status" value="1"/>
</dbReference>
<keyword evidence="8" id="KW-0142">cGMP-binding</keyword>
<feature type="compositionally biased region" description="Acidic residues" evidence="16">
    <location>
        <begin position="23"/>
        <end position="38"/>
    </location>
</feature>
<keyword evidence="13" id="KW-0844">Vision</keyword>
<dbReference type="InterPro" id="IPR018488">
    <property type="entry name" value="cNMP-bd_CS"/>
</dbReference>
<feature type="compositionally biased region" description="Acidic residues" evidence="16">
    <location>
        <begin position="236"/>
        <end position="260"/>
    </location>
</feature>
<dbReference type="FunFam" id="1.10.287.630:FF:000001">
    <property type="entry name" value="Cyclic nucleotide-gated channel alpha 3"/>
    <property type="match status" value="1"/>
</dbReference>
<dbReference type="GO" id="GO:0017071">
    <property type="term" value="C:intracellular cyclic nucleotide activated cation channel complex"/>
    <property type="evidence" value="ECO:0007669"/>
    <property type="project" value="TreeGrafter"/>
</dbReference>
<evidence type="ECO:0000256" key="5">
    <source>
        <dbReference type="ARBA" id="ARBA00022692"/>
    </source>
</evidence>
<dbReference type="InterPro" id="IPR057207">
    <property type="entry name" value="FBXL15_LRR"/>
</dbReference>
<dbReference type="GO" id="GO:0030553">
    <property type="term" value="F:cGMP binding"/>
    <property type="evidence" value="ECO:0007669"/>
    <property type="project" value="UniProtKB-KW"/>
</dbReference>
<dbReference type="GO" id="GO:0007601">
    <property type="term" value="P:visual perception"/>
    <property type="evidence" value="ECO:0007669"/>
    <property type="project" value="UniProtKB-KW"/>
</dbReference>
<keyword evidence="6" id="KW-0547">Nucleotide-binding</keyword>
<dbReference type="SMART" id="SM00100">
    <property type="entry name" value="cNMP"/>
    <property type="match status" value="1"/>
</dbReference>
<dbReference type="PANTHER" id="PTHR45638:SF16">
    <property type="entry name" value="CYCLIC NUCLEOTIDE-GATED CATION CHANNEL BETA-1"/>
    <property type="match status" value="1"/>
</dbReference>
<dbReference type="InterPro" id="IPR000595">
    <property type="entry name" value="cNMP-bd_dom"/>
</dbReference>
<feature type="region of interest" description="Disordered" evidence="16">
    <location>
        <begin position="125"/>
        <end position="186"/>
    </location>
</feature>
<dbReference type="OrthoDB" id="421226at2759"/>
<evidence type="ECO:0000256" key="9">
    <source>
        <dbReference type="ARBA" id="ARBA00023065"/>
    </source>
</evidence>
<keyword evidence="3" id="KW-0140">cGMP</keyword>
<dbReference type="GO" id="GO:0005222">
    <property type="term" value="F:intracellularly cAMP-activated cation channel activity"/>
    <property type="evidence" value="ECO:0007669"/>
    <property type="project" value="TreeGrafter"/>
</dbReference>
<feature type="compositionally biased region" description="Low complexity" evidence="16">
    <location>
        <begin position="434"/>
        <end position="449"/>
    </location>
</feature>
<dbReference type="SMART" id="SM00367">
    <property type="entry name" value="LRR_CC"/>
    <property type="match status" value="13"/>
</dbReference>
<comment type="catalytic activity">
    <reaction evidence="15">
        <text>Na(+)(in) = Na(+)(out)</text>
        <dbReference type="Rhea" id="RHEA:34963"/>
        <dbReference type="ChEBI" id="CHEBI:29101"/>
    </reaction>
</comment>
<keyword evidence="12" id="KW-0407">Ion channel</keyword>
<dbReference type="InterPro" id="IPR032675">
    <property type="entry name" value="LRR_dom_sf"/>
</dbReference>
<evidence type="ECO:0000256" key="7">
    <source>
        <dbReference type="ARBA" id="ARBA00022989"/>
    </source>
</evidence>
<protein>
    <recommendedName>
        <fullName evidence="18">Cyclic nucleotide-binding domain-containing protein</fullName>
    </recommendedName>
</protein>
<comment type="catalytic activity">
    <reaction evidence="14">
        <text>K(+)(in) = K(+)(out)</text>
        <dbReference type="Rhea" id="RHEA:29463"/>
        <dbReference type="ChEBI" id="CHEBI:29103"/>
    </reaction>
</comment>
<dbReference type="PROSITE" id="PS00888">
    <property type="entry name" value="CNMP_BINDING_1"/>
    <property type="match status" value="1"/>
</dbReference>
<evidence type="ECO:0000256" key="17">
    <source>
        <dbReference type="SAM" id="Phobius"/>
    </source>
</evidence>
<dbReference type="PANTHER" id="PTHR45638">
    <property type="entry name" value="CYCLIC NUCLEOTIDE-GATED CATION CHANNEL SUBUNIT A"/>
    <property type="match status" value="1"/>
</dbReference>
<feature type="transmembrane region" description="Helical" evidence="17">
    <location>
        <begin position="696"/>
        <end position="714"/>
    </location>
</feature>
<dbReference type="Proteomes" id="UP000824219">
    <property type="component" value="Linkage Group LG08"/>
</dbReference>
<accession>A0A9D3NWL3</accession>
<feature type="region of interest" description="Disordered" evidence="16">
    <location>
        <begin position="550"/>
        <end position="595"/>
    </location>
</feature>
<evidence type="ECO:0000256" key="4">
    <source>
        <dbReference type="ARBA" id="ARBA00022606"/>
    </source>
</evidence>
<sequence>MSGGIGKVVPQPETKYTEKNEKPDEEDTEVYDIEELPDAEPLPNVPVVEMVSEDEVSEARRSPQVPPGMMGWIVHGLGLALPQPVIRSKEDYGVIFYFSYFFSMPSPFYPAVHSRPNSTDLVLEEVTSEDDQDQNQNLDQENISEHPSCPKRAEAEDQTDPETTSPSAPAAFLNQEDVETQTGRWTPFIESIKREAEDIALATMEERLDEDNLEEPKILTAAQSASSEPVRPEASPAEEPEEEEEEEEEEESESSSEAESEPGPITQQPRSCDGAGVKQNITQDDRTLNEEGTNVPSRCDALKACLMRIPYAPVCLNHFNQLLKENNITPPQVPSIPKLPSRLSQITQQFPHLPTRLNQLPQQITEIPQRISQRVPKLPEHFPSLPRKLPTFPERFSCRFPNGLPNPSDLKTMPKPEQQQQCRDLELDHLVRQSPMHTSRTPSPSSPGSVLDLPNVPFYPRLPPISPSRQFSGLSNPTFNAEDEVTSSRPSASSRMSVHPAVNVEDMDSDNEQCGGTSHHMPQIITPQDPNLKTLTVPGSSKSNRIRKKLYSSGDEEDEELETAVRAWPSQSSITSADDVLKERPSSTASQASTMVNERLQELVKLFKERTERAKEKLIDPDDLDEDTPSTTPAAPPPPPPEPQKDPEPVDETQPVPTEQEVEQEVYTKLLCFKVKPQSRIGRLIQYRFPASIDPFTNLGYVLWLFLVTLAWNWNVWMIPVRWAFLYDVNGSLYLWLIADYLCDAIYILDILLFQPRLQFIRGGDIVSDKKEMRDHYMKDLRFKILSFFEFNSRLEAILTKAYVYRVIRTTSYLLYSLHVNACLYYWMSTLQGLGGTTWVYNGEGNAYIRCFYFAVKTLITIGGLPEPTALEEYVFQLINYFIGVFAFSIMIGQMRDVVGAATADQTQYRSCMDSTVKYMGSNRIPKDVQYRVKTWYNYTWQSQGMLDEEELLVQLPDKMRLDIAVDVNYSIVSKVPLFEGCDRQMIYDMLKRLRSVVYLPGDYVCKKGEVGREMYIIKSGEVQVVGGPDGKTIFATLKAGSVFGEISLLAVGGGNRRTANVIAHGFANLFILDKRGLNEILVHYPESQKLLRKKAKKMLADKKPEKKKEEEKEPVRAIPVRAETPKLLKAALEMTEKSGLRGTLAKLKEKKNNKSCVSLQPSICSSVLPGSPFARQHSEQEADILSQISDTTIHGPPITPSGLEDESRSVDDGSVLNQRTIVGKDKTDDFLHPSDRKEASLVCRSWYEASQDHRFQKNVTFRFPACASSLGFVCGLARRHQCSLIISHVDDSNLSRKVLEEVQVHLGGRIVGLALPRSSMMESTLLKLLPCLTGLQRLHLNGLDSLFMSGAFLSREEHRQQVHTALKNLEDLDLSDLRYLSDLTFNRLTGCTVRLHRLALAGCHIAFEFDPYLGRAVGPGSSAMLSLRNLLRLVQDQSSTLRSLDLSRTSITPESLRALVLVPGLHLEELSLSSCKKLTDYSIEQLCRHQRGLHTLDLSGCTELTSRSVLAVAAELKQLQSLSLSRVWRMTEKGLADLTALPALSSLDLAECVNVSGAELVKGLSSPQHRAQLEKLSLRSCAFVQDVCSLAQLSSSLKELDLISCVLLTDRSVRAIASYLPGLQVLRLGSCKLITDWGLLGMEEPSDDKQLNKCAEEDKGPCFTRTFGNMGFFQPPRMPFDEKPRLVTDEDLGAFKEQEGASLRVIRGLQELDLSGCSNLTDVSMMQVLQFPVLQRLSLAMLPEISDKGVASVALHCPCLTSLALSGCSRLTDAGLARALPRLHRLQHLQLAYCDGITDRSLSLLVQHCKRLRTLDISMCRDITVTKVDFLQSHLPFLESVQYRFVGGAEFNLAL</sequence>
<evidence type="ECO:0000256" key="10">
    <source>
        <dbReference type="ARBA" id="ARBA00023136"/>
    </source>
</evidence>
<dbReference type="GO" id="GO:0044877">
    <property type="term" value="F:protein-containing complex binding"/>
    <property type="evidence" value="ECO:0007669"/>
    <property type="project" value="TreeGrafter"/>
</dbReference>
<keyword evidence="5 17" id="KW-0812">Transmembrane</keyword>
<evidence type="ECO:0000256" key="14">
    <source>
        <dbReference type="ARBA" id="ARBA00034430"/>
    </source>
</evidence>
<feature type="region of interest" description="Disordered" evidence="16">
    <location>
        <begin position="220"/>
        <end position="277"/>
    </location>
</feature>
<feature type="region of interest" description="Disordered" evidence="16">
    <location>
        <begin position="434"/>
        <end position="531"/>
    </location>
</feature>
<comment type="subcellular location">
    <subcellularLocation>
        <location evidence="1">Membrane</location>
        <topology evidence="1">Multi-pass membrane protein</topology>
    </subcellularLocation>
</comment>
<dbReference type="FunFam" id="3.80.10.10:FF:000647">
    <property type="entry name" value="Leucine-rich repeat-containing 29"/>
    <property type="match status" value="1"/>
</dbReference>
<evidence type="ECO:0000256" key="6">
    <source>
        <dbReference type="ARBA" id="ARBA00022741"/>
    </source>
</evidence>
<evidence type="ECO:0000256" key="15">
    <source>
        <dbReference type="ARBA" id="ARBA00036239"/>
    </source>
</evidence>
<evidence type="ECO:0000256" key="3">
    <source>
        <dbReference type="ARBA" id="ARBA00022535"/>
    </source>
</evidence>
<keyword evidence="7 17" id="KW-1133">Transmembrane helix</keyword>
<dbReference type="PROSITE" id="PS50042">
    <property type="entry name" value="CNMP_BINDING_3"/>
    <property type="match status" value="1"/>
</dbReference>
<feature type="region of interest" description="Disordered" evidence="16">
    <location>
        <begin position="400"/>
        <end position="421"/>
    </location>
</feature>